<protein>
    <recommendedName>
        <fullName evidence="2">DUF4283 domain-containing protein</fullName>
    </recommendedName>
</protein>
<reference evidence="3" key="1">
    <citation type="submission" date="2022-02" db="EMBL/GenBank/DDBJ databases">
        <authorList>
            <person name="Henning P.M."/>
            <person name="McCubbin A.G."/>
            <person name="Shore J.S."/>
        </authorList>
    </citation>
    <scope>NUCLEOTIDE SEQUENCE</scope>
    <source>
        <strain evidence="3">F60SS</strain>
        <tissue evidence="3">Leaves</tissue>
    </source>
</reference>
<evidence type="ECO:0000259" key="2">
    <source>
        <dbReference type="Pfam" id="PF14111"/>
    </source>
</evidence>
<gene>
    <name evidence="3" type="ORF">Tsubulata_001143</name>
</gene>
<evidence type="ECO:0000256" key="1">
    <source>
        <dbReference type="SAM" id="MobiDB-lite"/>
    </source>
</evidence>
<dbReference type="EMBL" id="JAKUCV010002918">
    <property type="protein sequence ID" value="KAJ4840934.1"/>
    <property type="molecule type" value="Genomic_DNA"/>
</dbReference>
<name>A0A9Q0FZT3_9ROSI</name>
<keyword evidence="4" id="KW-1185">Reference proteome</keyword>
<evidence type="ECO:0000313" key="3">
    <source>
        <dbReference type="EMBL" id="KAJ4840934.1"/>
    </source>
</evidence>
<sequence>MTDQPISYKSILTRGGEDGQDPTVWIKEEEEAEVEPGDIIVGSTDGIPTLDLSPAFQKRLEQKWEKAVIVKLLGKNISFIVLIAKIKSLWQPKGLFKVIDLDNNFFVVKFTKREDYIHSLVGGP</sequence>
<evidence type="ECO:0000313" key="4">
    <source>
        <dbReference type="Proteomes" id="UP001141552"/>
    </source>
</evidence>
<dbReference type="InterPro" id="IPR025558">
    <property type="entry name" value="DUF4283"/>
</dbReference>
<dbReference type="Proteomes" id="UP001141552">
    <property type="component" value="Unassembled WGS sequence"/>
</dbReference>
<dbReference type="Pfam" id="PF14111">
    <property type="entry name" value="DUF4283"/>
    <property type="match status" value="1"/>
</dbReference>
<feature type="domain" description="DUF4283" evidence="2">
    <location>
        <begin position="61"/>
        <end position="124"/>
    </location>
</feature>
<feature type="region of interest" description="Disordered" evidence="1">
    <location>
        <begin position="1"/>
        <end position="22"/>
    </location>
</feature>
<reference evidence="3" key="2">
    <citation type="journal article" date="2023" name="Plants (Basel)">
        <title>Annotation of the Turnera subulata (Passifloraceae) Draft Genome Reveals the S-Locus Evolved after the Divergence of Turneroideae from Passifloroideae in a Stepwise Manner.</title>
        <authorList>
            <person name="Henning P.M."/>
            <person name="Roalson E.H."/>
            <person name="Mir W."/>
            <person name="McCubbin A.G."/>
            <person name="Shore J.S."/>
        </authorList>
    </citation>
    <scope>NUCLEOTIDE SEQUENCE</scope>
    <source>
        <strain evidence="3">F60SS</strain>
    </source>
</reference>
<accession>A0A9Q0FZT3</accession>
<proteinExistence type="predicted"/>
<dbReference type="AlphaFoldDB" id="A0A9Q0FZT3"/>
<comment type="caution">
    <text evidence="3">The sequence shown here is derived from an EMBL/GenBank/DDBJ whole genome shotgun (WGS) entry which is preliminary data.</text>
</comment>
<dbReference type="OrthoDB" id="1720039at2759"/>
<organism evidence="3 4">
    <name type="scientific">Turnera subulata</name>
    <dbReference type="NCBI Taxonomy" id="218843"/>
    <lineage>
        <taxon>Eukaryota</taxon>
        <taxon>Viridiplantae</taxon>
        <taxon>Streptophyta</taxon>
        <taxon>Embryophyta</taxon>
        <taxon>Tracheophyta</taxon>
        <taxon>Spermatophyta</taxon>
        <taxon>Magnoliopsida</taxon>
        <taxon>eudicotyledons</taxon>
        <taxon>Gunneridae</taxon>
        <taxon>Pentapetalae</taxon>
        <taxon>rosids</taxon>
        <taxon>fabids</taxon>
        <taxon>Malpighiales</taxon>
        <taxon>Passifloraceae</taxon>
        <taxon>Turnera</taxon>
    </lineage>
</organism>